<dbReference type="EMBL" id="FWXF01000002">
    <property type="protein sequence ID" value="SMC18885.1"/>
    <property type="molecule type" value="Genomic_DNA"/>
</dbReference>
<protein>
    <submittedName>
        <fullName evidence="3">Predicted Fe-Mo cluster-binding protein, NifX family</fullName>
    </submittedName>
</protein>
<dbReference type="RefSeq" id="WP_084056093.1">
    <property type="nucleotide sequence ID" value="NZ_FWXF01000002.1"/>
</dbReference>
<dbReference type="Gene3D" id="3.30.420.130">
    <property type="entry name" value="Dinitrogenase iron-molybdenum cofactor biosynthesis domain"/>
    <property type="match status" value="1"/>
</dbReference>
<keyword evidence="1" id="KW-1133">Transmembrane helix</keyword>
<keyword evidence="4" id="KW-1185">Reference proteome</keyword>
<evidence type="ECO:0000313" key="4">
    <source>
        <dbReference type="Proteomes" id="UP000192783"/>
    </source>
</evidence>
<dbReference type="Pfam" id="PF02579">
    <property type="entry name" value="Nitro_FeMo-Co"/>
    <property type="match status" value="1"/>
</dbReference>
<keyword evidence="1" id="KW-0472">Membrane</keyword>
<gene>
    <name evidence="3" type="ORF">SAMN02746041_00577</name>
</gene>
<dbReference type="InterPro" id="IPR003731">
    <property type="entry name" value="Di-Nase_FeMo-co_biosynth"/>
</dbReference>
<dbReference type="PANTHER" id="PTHR42983">
    <property type="entry name" value="DINITROGENASE IRON-MOLYBDENUM COFACTOR PROTEIN-RELATED"/>
    <property type="match status" value="1"/>
</dbReference>
<dbReference type="InterPro" id="IPR036105">
    <property type="entry name" value="DiNase_FeMo-co_biosyn_sf"/>
</dbReference>
<dbReference type="STRING" id="1121390.SAMN02746041_00577"/>
<dbReference type="AlphaFoldDB" id="A0A1W1X4R0"/>
<dbReference type="OrthoDB" id="5421688at2"/>
<keyword evidence="1" id="KW-0812">Transmembrane</keyword>
<dbReference type="SUPFAM" id="SSF53146">
    <property type="entry name" value="Nitrogenase accessory factor-like"/>
    <property type="match status" value="1"/>
</dbReference>
<feature type="transmembrane region" description="Helical" evidence="1">
    <location>
        <begin position="238"/>
        <end position="258"/>
    </location>
</feature>
<sequence length="262" mass="27565">MKIAIVSDGRSLDAQVGDKLALSSYVLVVDLDTMKLEVVPLLSSGGGAAAAIKVISIALQKGAMAVLGGYISPRVSSPLMEHGIEVVTGVTGQVCDAVDSYKKGKFSKSFSGEKAGIRTGKDEQNFVQVLKKTAKQFSSIFPMLAGVVFLIGLFHAFVHKRLLFSIFSGKPLHDTVLGAFGGSVFAGNPINSYVIGDTLLKMGVSPYAVSALIVTWVTVGLVQLPAEIGSLGPRFALVRNGTAFLASIIIAFLTVYLVRILS</sequence>
<feature type="transmembrane region" description="Helical" evidence="1">
    <location>
        <begin position="207"/>
        <end position="226"/>
    </location>
</feature>
<reference evidence="3 4" key="1">
    <citation type="submission" date="2017-04" db="EMBL/GenBank/DDBJ databases">
        <authorList>
            <person name="Afonso C.L."/>
            <person name="Miller P.J."/>
            <person name="Scott M.A."/>
            <person name="Spackman E."/>
            <person name="Goraichik I."/>
            <person name="Dimitrov K.M."/>
            <person name="Suarez D.L."/>
            <person name="Swayne D.E."/>
        </authorList>
    </citation>
    <scope>NUCLEOTIDE SEQUENCE [LARGE SCALE GENOMIC DNA]</scope>
    <source>
        <strain evidence="3 4">DSM 13146</strain>
    </source>
</reference>
<dbReference type="Proteomes" id="UP000192783">
    <property type="component" value="Unassembled WGS sequence"/>
</dbReference>
<dbReference type="PANTHER" id="PTHR42983:SF1">
    <property type="entry name" value="IRON-MOLYBDENUM PROTEIN"/>
    <property type="match status" value="1"/>
</dbReference>
<evidence type="ECO:0000259" key="2">
    <source>
        <dbReference type="Pfam" id="PF02579"/>
    </source>
</evidence>
<organism evidence="3 4">
    <name type="scientific">Desulfacinum hydrothermale DSM 13146</name>
    <dbReference type="NCBI Taxonomy" id="1121390"/>
    <lineage>
        <taxon>Bacteria</taxon>
        <taxon>Pseudomonadati</taxon>
        <taxon>Thermodesulfobacteriota</taxon>
        <taxon>Syntrophobacteria</taxon>
        <taxon>Syntrophobacterales</taxon>
        <taxon>Syntrophobacteraceae</taxon>
        <taxon>Desulfacinum</taxon>
    </lineage>
</organism>
<accession>A0A1W1X4R0</accession>
<evidence type="ECO:0000256" key="1">
    <source>
        <dbReference type="SAM" id="Phobius"/>
    </source>
</evidence>
<feature type="transmembrane region" description="Helical" evidence="1">
    <location>
        <begin position="177"/>
        <end position="195"/>
    </location>
</feature>
<evidence type="ECO:0000313" key="3">
    <source>
        <dbReference type="EMBL" id="SMC18885.1"/>
    </source>
</evidence>
<proteinExistence type="predicted"/>
<feature type="transmembrane region" description="Helical" evidence="1">
    <location>
        <begin position="140"/>
        <end position="157"/>
    </location>
</feature>
<name>A0A1W1X4R0_9BACT</name>
<feature type="domain" description="Dinitrogenase iron-molybdenum cofactor biosynthesis" evidence="2">
    <location>
        <begin position="16"/>
        <end position="102"/>
    </location>
</feature>